<comment type="similarity">
    <text evidence="3">Belongs to the intermediate filament family.</text>
</comment>
<gene>
    <name evidence="7" type="primary">if-Db</name>
</gene>
<proteinExistence type="inferred from homology"/>
<feature type="region of interest" description="Disordered" evidence="5">
    <location>
        <begin position="1"/>
        <end position="24"/>
    </location>
</feature>
<evidence type="ECO:0000256" key="1">
    <source>
        <dbReference type="ARBA" id="ARBA00022754"/>
    </source>
</evidence>
<protein>
    <submittedName>
        <fullName evidence="7">Intermediate filament Db protein</fullName>
    </submittedName>
</protein>
<dbReference type="PANTHER" id="PTHR45652:SF21">
    <property type="entry name" value="ZINC FINGER CCCH DOMAIN-CONTAINING PROTEIN 13-LIKE ISOFORM X1"/>
    <property type="match status" value="1"/>
</dbReference>
<feature type="coiled-coil region" evidence="4">
    <location>
        <begin position="73"/>
        <end position="107"/>
    </location>
</feature>
<evidence type="ECO:0000256" key="5">
    <source>
        <dbReference type="SAM" id="MobiDB-lite"/>
    </source>
</evidence>
<dbReference type="GO" id="GO:0045109">
    <property type="term" value="P:intermediate filament organization"/>
    <property type="evidence" value="ECO:0007669"/>
    <property type="project" value="TreeGrafter"/>
</dbReference>
<dbReference type="PROSITE" id="PS51842">
    <property type="entry name" value="IF_ROD_2"/>
    <property type="match status" value="1"/>
</dbReference>
<sequence>MPVVTNSRASSYRKAFGPTRGQFGSTQSINKIPNEGAEKADFYSSDDIQAMYAAAQNKFGSPNERLGSLNSRFASYIEKVRFLEEQNRILELKIKAAQKRKAEIEHHHDTAREIDALRVGIDLETMEKVKMQVERDNLKGDAVELSHKLEDEHSLRNDLSDELQKMRKDVDDATMVRVDLERKIETVQEELDYTRRVRAEEIEDLKNQISEQGISVEVDGVSPDMNLILADIRKEYDVIAAKNRDEAEEWYKRKCSDLEEKSRSNQEELEKVNAEMAEYRKQVSRLEMELESLRGSNDYLERNLQDMEKRSEVEVQSYQARVSKLQSELDHSVNDMKRHYTEYKNLMSVKLSLEKEIDTYRSLLEGEEGRISTNGSSDSDRGDSSDDEVPQKASITKHVVKPKTAPIIPPRIPDRPKPTVTKVVSIQAPAIPKRVEPAIIAKKTVPQRHVSSSEDSSDSSSSDDSSDSSDDSSDDSASV</sequence>
<keyword evidence="1 3" id="KW-0403">Intermediate filament</keyword>
<dbReference type="InterPro" id="IPR050405">
    <property type="entry name" value="Intermediate_filament"/>
</dbReference>
<dbReference type="PROSITE" id="PS00226">
    <property type="entry name" value="IF_ROD_1"/>
    <property type="match status" value="1"/>
</dbReference>
<feature type="coiled-coil region" evidence="4">
    <location>
        <begin position="255"/>
        <end position="335"/>
    </location>
</feature>
<dbReference type="GO" id="GO:0005737">
    <property type="term" value="C:cytoplasm"/>
    <property type="evidence" value="ECO:0007669"/>
    <property type="project" value="TreeGrafter"/>
</dbReference>
<name>A5PG35_OIKDI</name>
<dbReference type="GO" id="GO:0005200">
    <property type="term" value="F:structural constituent of cytoskeleton"/>
    <property type="evidence" value="ECO:0007669"/>
    <property type="project" value="TreeGrafter"/>
</dbReference>
<accession>A5PG35</accession>
<dbReference type="Gene3D" id="1.20.5.170">
    <property type="match status" value="1"/>
</dbReference>
<dbReference type="FunFam" id="1.20.5.500:FF:000001">
    <property type="entry name" value="Type II keratin 23"/>
    <property type="match status" value="1"/>
</dbReference>
<dbReference type="Gene3D" id="1.20.5.500">
    <property type="entry name" value="Single helix bin"/>
    <property type="match status" value="1"/>
</dbReference>
<evidence type="ECO:0000256" key="4">
    <source>
        <dbReference type="SAM" id="Coils"/>
    </source>
</evidence>
<feature type="domain" description="IF rod" evidence="6">
    <location>
        <begin position="62"/>
        <end position="371"/>
    </location>
</feature>
<dbReference type="EMBL" id="AM411382">
    <property type="protein sequence ID" value="CAL69623.1"/>
    <property type="molecule type" value="Genomic_DNA"/>
</dbReference>
<dbReference type="AlphaFoldDB" id="A5PG35"/>
<feature type="coiled-coil region" evidence="4">
    <location>
        <begin position="149"/>
        <end position="197"/>
    </location>
</feature>
<dbReference type="SMART" id="SM01391">
    <property type="entry name" value="Filament"/>
    <property type="match status" value="1"/>
</dbReference>
<feature type="compositionally biased region" description="Polar residues" evidence="5">
    <location>
        <begin position="1"/>
        <end position="10"/>
    </location>
</feature>
<evidence type="ECO:0000256" key="3">
    <source>
        <dbReference type="RuleBase" id="RU000685"/>
    </source>
</evidence>
<dbReference type="Pfam" id="PF00038">
    <property type="entry name" value="Filament"/>
    <property type="match status" value="1"/>
</dbReference>
<feature type="compositionally biased region" description="Acidic residues" evidence="5">
    <location>
        <begin position="464"/>
        <end position="479"/>
    </location>
</feature>
<keyword evidence="2 4" id="KW-0175">Coiled coil</keyword>
<evidence type="ECO:0000313" key="7">
    <source>
        <dbReference type="EMBL" id="CAL69623.1"/>
    </source>
</evidence>
<dbReference type="Gene3D" id="1.20.5.1160">
    <property type="entry name" value="Vasodilator-stimulated phosphoprotein"/>
    <property type="match status" value="1"/>
</dbReference>
<evidence type="ECO:0000256" key="2">
    <source>
        <dbReference type="ARBA" id="ARBA00023054"/>
    </source>
</evidence>
<dbReference type="PANTHER" id="PTHR45652">
    <property type="entry name" value="GLIAL FIBRILLARY ACIDIC PROTEIN"/>
    <property type="match status" value="1"/>
</dbReference>
<feature type="region of interest" description="Disordered" evidence="5">
    <location>
        <begin position="368"/>
        <end position="479"/>
    </location>
</feature>
<dbReference type="GO" id="GO:0005882">
    <property type="term" value="C:intermediate filament"/>
    <property type="evidence" value="ECO:0007669"/>
    <property type="project" value="UniProtKB-KW"/>
</dbReference>
<dbReference type="InterPro" id="IPR018039">
    <property type="entry name" value="IF_conserved"/>
</dbReference>
<organism evidence="7">
    <name type="scientific">Oikopleura dioica</name>
    <name type="common">Tunicate</name>
    <dbReference type="NCBI Taxonomy" id="34765"/>
    <lineage>
        <taxon>Eukaryota</taxon>
        <taxon>Metazoa</taxon>
        <taxon>Chordata</taxon>
        <taxon>Tunicata</taxon>
        <taxon>Appendicularia</taxon>
        <taxon>Copelata</taxon>
        <taxon>Oikopleuridae</taxon>
        <taxon>Oikopleura</taxon>
    </lineage>
</organism>
<dbReference type="SUPFAM" id="SSF64593">
    <property type="entry name" value="Intermediate filament protein, coiled coil region"/>
    <property type="match status" value="2"/>
</dbReference>
<dbReference type="InterPro" id="IPR039008">
    <property type="entry name" value="IF_rod_dom"/>
</dbReference>
<evidence type="ECO:0000259" key="6">
    <source>
        <dbReference type="PROSITE" id="PS51842"/>
    </source>
</evidence>
<reference evidence="7" key="1">
    <citation type="journal article" date="2007" name="Gene">
        <title>Rapidly evolving lamins in a chordate, Oikopleura dioica, with unusual nuclear architecture.</title>
        <authorList>
            <person name="Clarke T."/>
            <person name="Bouquet J.M."/>
            <person name="Fu X."/>
            <person name="Kallesoe T."/>
            <person name="Schmid M."/>
            <person name="Thompson E.M."/>
        </authorList>
    </citation>
    <scope>NUCLEOTIDE SEQUENCE</scope>
</reference>